<evidence type="ECO:0000256" key="1">
    <source>
        <dbReference type="SAM" id="SignalP"/>
    </source>
</evidence>
<protein>
    <submittedName>
        <fullName evidence="3">PepSY domain-containing protein</fullName>
    </submittedName>
</protein>
<keyword evidence="1" id="KW-0732">Signal</keyword>
<evidence type="ECO:0000313" key="4">
    <source>
        <dbReference type="Proteomes" id="UP000469159"/>
    </source>
</evidence>
<feature type="domain" description="PepSY" evidence="2">
    <location>
        <begin position="11"/>
        <end position="89"/>
    </location>
</feature>
<dbReference type="RefSeq" id="WP_160746484.1">
    <property type="nucleotide sequence ID" value="NZ_WTYK01000004.1"/>
</dbReference>
<comment type="caution">
    <text evidence="3">The sequence shown here is derived from an EMBL/GenBank/DDBJ whole genome shotgun (WGS) entry which is preliminary data.</text>
</comment>
<feature type="chain" id="PRO_5026335331" evidence="1">
    <location>
        <begin position="27"/>
        <end position="110"/>
    </location>
</feature>
<organism evidence="3 4">
    <name type="scientific">Croceibacterium soli</name>
    <dbReference type="NCBI Taxonomy" id="1739690"/>
    <lineage>
        <taxon>Bacteria</taxon>
        <taxon>Pseudomonadati</taxon>
        <taxon>Pseudomonadota</taxon>
        <taxon>Alphaproteobacteria</taxon>
        <taxon>Sphingomonadales</taxon>
        <taxon>Erythrobacteraceae</taxon>
        <taxon>Croceibacterium</taxon>
    </lineage>
</organism>
<dbReference type="Pfam" id="PF13670">
    <property type="entry name" value="PepSY_2"/>
    <property type="match status" value="1"/>
</dbReference>
<dbReference type="Proteomes" id="UP000469159">
    <property type="component" value="Unassembled WGS sequence"/>
</dbReference>
<feature type="signal peptide" evidence="1">
    <location>
        <begin position="1"/>
        <end position="26"/>
    </location>
</feature>
<dbReference type="InterPro" id="IPR025711">
    <property type="entry name" value="PepSY"/>
</dbReference>
<dbReference type="AlphaFoldDB" id="A0A6I4USL4"/>
<evidence type="ECO:0000259" key="2">
    <source>
        <dbReference type="Pfam" id="PF13670"/>
    </source>
</evidence>
<gene>
    <name evidence="3" type="ORF">GRI75_08230</name>
</gene>
<keyword evidence="4" id="KW-1185">Reference proteome</keyword>
<evidence type="ECO:0000313" key="3">
    <source>
        <dbReference type="EMBL" id="MXP41628.1"/>
    </source>
</evidence>
<name>A0A6I4USL4_9SPHN</name>
<dbReference type="PROSITE" id="PS51257">
    <property type="entry name" value="PROKAR_LIPOPROTEIN"/>
    <property type="match status" value="1"/>
</dbReference>
<proteinExistence type="predicted"/>
<accession>A0A6I4USL4</accession>
<sequence length="110" mass="12182">MKTIRPPLVAFAAALGCALMASPAQADGEVTCNSGPKDKWKPMAELRKKVWAEGWQLEKALVQGDCYEVYARNEAGQVLEAFFHPVTLKKLIVYRRGQEIFRAKGFDPAG</sequence>
<dbReference type="OrthoDB" id="7365433at2"/>
<reference evidence="3 4" key="1">
    <citation type="submission" date="2019-12" db="EMBL/GenBank/DDBJ databases">
        <title>Genomic-based taxomic classification of the family Erythrobacteraceae.</title>
        <authorList>
            <person name="Xu L."/>
        </authorList>
    </citation>
    <scope>NUCLEOTIDE SEQUENCE [LARGE SCALE GENOMIC DNA]</scope>
    <source>
        <strain evidence="3 4">MCCC 1K02066</strain>
    </source>
</reference>
<dbReference type="EMBL" id="WTYK01000004">
    <property type="protein sequence ID" value="MXP41628.1"/>
    <property type="molecule type" value="Genomic_DNA"/>
</dbReference>